<protein>
    <recommendedName>
        <fullName evidence="7">Xylanolytic transcriptional activator regulatory domain-containing protein</fullName>
    </recommendedName>
</protein>
<dbReference type="GeneID" id="29984376"/>
<dbReference type="InterPro" id="IPR050815">
    <property type="entry name" value="TF_fung"/>
</dbReference>
<organism evidence="8 9">
    <name type="scientific">Trichoderma gamsii</name>
    <dbReference type="NCBI Taxonomy" id="398673"/>
    <lineage>
        <taxon>Eukaryota</taxon>
        <taxon>Fungi</taxon>
        <taxon>Dikarya</taxon>
        <taxon>Ascomycota</taxon>
        <taxon>Pezizomycotina</taxon>
        <taxon>Sordariomycetes</taxon>
        <taxon>Hypocreomycetidae</taxon>
        <taxon>Hypocreales</taxon>
        <taxon>Hypocreaceae</taxon>
        <taxon>Trichoderma</taxon>
    </lineage>
</organism>
<evidence type="ECO:0000256" key="6">
    <source>
        <dbReference type="SAM" id="MobiDB-lite"/>
    </source>
</evidence>
<dbReference type="RefSeq" id="XP_018662408.2">
    <property type="nucleotide sequence ID" value="XM_018804293.2"/>
</dbReference>
<keyword evidence="2" id="KW-0479">Metal-binding</keyword>
<keyword evidence="9" id="KW-1185">Reference proteome</keyword>
<dbReference type="GO" id="GO:0005634">
    <property type="term" value="C:nucleus"/>
    <property type="evidence" value="ECO:0007669"/>
    <property type="project" value="UniProtKB-SubCell"/>
</dbReference>
<feature type="compositionally biased region" description="Basic and acidic residues" evidence="6">
    <location>
        <begin position="931"/>
        <end position="945"/>
    </location>
</feature>
<dbReference type="PANTHER" id="PTHR47338">
    <property type="entry name" value="ZN(II)2CYS6 TRANSCRIPTION FACTOR (EUROFUNG)-RELATED"/>
    <property type="match status" value="1"/>
</dbReference>
<dbReference type="Pfam" id="PF04082">
    <property type="entry name" value="Fungal_trans"/>
    <property type="match status" value="1"/>
</dbReference>
<dbReference type="InterPro" id="IPR021858">
    <property type="entry name" value="Fun_TF"/>
</dbReference>
<dbReference type="Gene3D" id="3.40.50.720">
    <property type="entry name" value="NAD(P)-binding Rossmann-like Domain"/>
    <property type="match status" value="1"/>
</dbReference>
<gene>
    <name evidence="8" type="ORF">TGAM01_v206950</name>
</gene>
<keyword evidence="3" id="KW-0805">Transcription regulation</keyword>
<dbReference type="Pfam" id="PF00106">
    <property type="entry name" value="adh_short"/>
    <property type="match status" value="1"/>
</dbReference>
<evidence type="ECO:0000313" key="8">
    <source>
        <dbReference type="EMBL" id="PON24262.1"/>
    </source>
</evidence>
<dbReference type="InterPro" id="IPR036291">
    <property type="entry name" value="NAD(P)-bd_dom_sf"/>
</dbReference>
<dbReference type="GO" id="GO:0006351">
    <property type="term" value="P:DNA-templated transcription"/>
    <property type="evidence" value="ECO:0007669"/>
    <property type="project" value="InterPro"/>
</dbReference>
<evidence type="ECO:0000256" key="4">
    <source>
        <dbReference type="ARBA" id="ARBA00023163"/>
    </source>
</evidence>
<dbReference type="InterPro" id="IPR002347">
    <property type="entry name" value="SDR_fam"/>
</dbReference>
<dbReference type="SUPFAM" id="SSF51735">
    <property type="entry name" value="NAD(P)-binding Rossmann-fold domains"/>
    <property type="match status" value="1"/>
</dbReference>
<dbReference type="InterPro" id="IPR007219">
    <property type="entry name" value="XnlR_reg_dom"/>
</dbReference>
<evidence type="ECO:0000256" key="2">
    <source>
        <dbReference type="ARBA" id="ARBA00022723"/>
    </source>
</evidence>
<dbReference type="Pfam" id="PF11951">
    <property type="entry name" value="Fungal_trans_2"/>
    <property type="match status" value="1"/>
</dbReference>
<evidence type="ECO:0000256" key="3">
    <source>
        <dbReference type="ARBA" id="ARBA00023015"/>
    </source>
</evidence>
<dbReference type="PANTHER" id="PTHR47338:SF20">
    <property type="entry name" value="ZN(II)2CYS6 TRANSCRIPTION FACTOR (EUROFUNG)"/>
    <property type="match status" value="1"/>
</dbReference>
<evidence type="ECO:0000313" key="9">
    <source>
        <dbReference type="Proteomes" id="UP000054821"/>
    </source>
</evidence>
<dbReference type="GO" id="GO:0003677">
    <property type="term" value="F:DNA binding"/>
    <property type="evidence" value="ECO:0007669"/>
    <property type="project" value="InterPro"/>
</dbReference>
<dbReference type="CDD" id="cd12148">
    <property type="entry name" value="fungal_TF_MHR"/>
    <property type="match status" value="1"/>
</dbReference>
<evidence type="ECO:0000256" key="1">
    <source>
        <dbReference type="ARBA" id="ARBA00004123"/>
    </source>
</evidence>
<evidence type="ECO:0000256" key="5">
    <source>
        <dbReference type="ARBA" id="ARBA00023242"/>
    </source>
</evidence>
<feature type="domain" description="Xylanolytic transcriptional activator regulatory" evidence="7">
    <location>
        <begin position="501"/>
        <end position="578"/>
    </location>
</feature>
<dbReference type="STRING" id="398673.A0A2P4ZJ11"/>
<name>A0A2P4ZJ11_9HYPO</name>
<dbReference type="GO" id="GO:0000981">
    <property type="term" value="F:DNA-binding transcription factor activity, RNA polymerase II-specific"/>
    <property type="evidence" value="ECO:0007669"/>
    <property type="project" value="InterPro"/>
</dbReference>
<comment type="subcellular location">
    <subcellularLocation>
        <location evidence="1">Nucleus</location>
    </subcellularLocation>
</comment>
<sequence>MKVPRGNGTNGMGTGTHLPKETLDTLNAVDFSGKTILVTGTTHGLGEAISKHLLVRKVSRLIMGVRNVPRGEEVKTQLLNDPAVAAANPNAKIDVFELEMEDYQSLQAFAAQVYATTPALDVAIMNAGIGGAEYRRAKSTHHEKMLQIDLLSTAYLAIKLVPLLEKTNGPSRLVLVGSYRQFESEIAEKKLTHNVIEYLDEKDKFDPVRRYNDIKLLLGLVTKELARRLDKSKVVVVEPTPTWTWSNFGSNYPDGPGKDWAFQTLKERGLSSEDAALHYLVAIVGDDDVHGQFLDDNTIAPKQRRCDYDYVKRGSLLTSSEQSDSLQEGDISSQPIISTSNRYTLPSSNLSALFFLDPPVFRNHNIDIPKAFAKLPSSITGQLGSSQQHEEIGSRFFNTVHAWLPMVSRKRFYEDLRIHSENLSASADLAFLLLCMKLMTWQPPSEDDVSPEKQTARTATYIETKRFGFELEASGMFSLRVLQGLLLVAFYEVGHAIYPAAFMSIAACVRYAHALGIHPGGLQRLKLPLTWIEEEERKRIWWAAFLLDRFVSLSCPGCPTTIDEPEPEDPLPTDDELWDEGVKKVPHSPLLKNPVNIDFGRFAVLIQAFALLSKVQRLTASSRDIPPHLLKEEAQRLERAVKALYYFGRIERKPETGLPSSEFHSVSQISLIAIYTCSTIPIEMPEKFIESLADTLNGPDYEDLVTAAQRGQDEISPFLIQLIYQASVILLKIENHQNGDWSDTKAEKLKSALIWLDKRWKLAADRGQKKGSMFVSLSLNLACFSLSVIFNHRHNLKSYSVYKLTLRVQIRQSPKPVYAPTVTSPVAMSNRGESVILPSNAVFLVHKVGGTKAGRVSQWETRTKSMRVAPDLAPRISVAVNGNNESKSNSNIAEGETLEFVAYTPGKRQQLTKRSNEAKRGRRAKRSVTPPKDRSLVSVKKEPRLSRNPSPMPPELPVALVGHALLYINYYFHSIAAGSYTLPCLLFNPAKRDWFPKMMEDEAWRCIILSLSANALASLTGSPSNYVDSASLLDEALRQLKSRVASGSLPTDQTLGAISCLAMWSNDQGNHDKAWIHAQGLAELVKVRGGFAKIDNRMRSKVYRGVFDIAVDVDQPPLLDEGLRDSPSREIISEDSLESESELVLSECRIPPRLSSIYHDITQLNAVVDDAMTRNVKLDTDNLYESVFGIYNRLLSCQSDKMSDCDNSLRISLILYIKSLTSGGRFNTTSMNLVRKLQASIKGCLHSSSPLMRWKLFIGSMAASDGTTEQQWFLQHLATAIAKNDMASADDWMAFQEELSSILWVKPVLEAAGCNLWLQITRANST</sequence>
<comment type="caution">
    <text evidence="8">The sequence shown here is derived from an EMBL/GenBank/DDBJ whole genome shotgun (WGS) entry which is preliminary data.</text>
</comment>
<accession>A0A2P4ZJ11</accession>
<feature type="region of interest" description="Disordered" evidence="6">
    <location>
        <begin position="909"/>
        <end position="952"/>
    </location>
</feature>
<reference evidence="8 9" key="1">
    <citation type="journal article" date="2016" name="Genome Announc.">
        <title>Draft Whole-Genome Sequence of Trichoderma gamsii T6085, a Promising Biocontrol Agent of Fusarium Head Blight on Wheat.</title>
        <authorList>
            <person name="Baroncelli R."/>
            <person name="Zapparata A."/>
            <person name="Piaggeschi G."/>
            <person name="Sarrocco S."/>
            <person name="Vannacci G."/>
        </authorList>
    </citation>
    <scope>NUCLEOTIDE SEQUENCE [LARGE SCALE GENOMIC DNA]</scope>
    <source>
        <strain evidence="8 9">T6085</strain>
    </source>
</reference>
<evidence type="ECO:0000259" key="7">
    <source>
        <dbReference type="SMART" id="SM00906"/>
    </source>
</evidence>
<proteinExistence type="predicted"/>
<dbReference type="Proteomes" id="UP000054821">
    <property type="component" value="Unassembled WGS sequence"/>
</dbReference>
<keyword evidence="5" id="KW-0539">Nucleus</keyword>
<keyword evidence="4" id="KW-0804">Transcription</keyword>
<dbReference type="EMBL" id="JPDN02000024">
    <property type="protein sequence ID" value="PON24262.1"/>
    <property type="molecule type" value="Genomic_DNA"/>
</dbReference>
<dbReference type="GO" id="GO:0008270">
    <property type="term" value="F:zinc ion binding"/>
    <property type="evidence" value="ECO:0007669"/>
    <property type="project" value="InterPro"/>
</dbReference>
<dbReference type="SMART" id="SM00906">
    <property type="entry name" value="Fungal_trans"/>
    <property type="match status" value="1"/>
</dbReference>